<name>A0A0C9S4F7_AMBAM</name>
<keyword evidence="2 6" id="KW-0964">Secreted</keyword>
<evidence type="ECO:0000313" key="8">
    <source>
        <dbReference type="EMBL" id="JAG92134.1"/>
    </source>
</evidence>
<organism evidence="8">
    <name type="scientific">Amblyomma americanum</name>
    <name type="common">Lone star tick</name>
    <dbReference type="NCBI Taxonomy" id="6943"/>
    <lineage>
        <taxon>Eukaryota</taxon>
        <taxon>Metazoa</taxon>
        <taxon>Ecdysozoa</taxon>
        <taxon>Arthropoda</taxon>
        <taxon>Chelicerata</taxon>
        <taxon>Arachnida</taxon>
        <taxon>Acari</taxon>
        <taxon>Parasitiformes</taxon>
        <taxon>Ixodida</taxon>
        <taxon>Ixodoidea</taxon>
        <taxon>Ixodidae</taxon>
        <taxon>Amblyomminae</taxon>
        <taxon>Amblyomma</taxon>
    </lineage>
</organism>
<dbReference type="AlphaFoldDB" id="A0A0C9S4F7"/>
<sequence length="138" mass="15483">MAFLWIFAPAIVAVATANKENINAVPGCGENPEPPKTEDRQYGRITNVGGCEERVLQTSRLLLPASCTLYCPRKNRTYTRGTRCLKFVNKKFLLERKDDDEKNVNTCHLGHCAGHVCRTGRRPQAVKCTVPEDIHRGE</sequence>
<reference evidence="8" key="1">
    <citation type="journal article" date="2015" name="PLoS ONE">
        <title>An Insight into the Sialome of the Lone Star Tick, Amblyomma americanum, with a Glimpse on Its Time Dependent Gene Expression.</title>
        <authorList>
            <person name="Karim S."/>
            <person name="Ribeiro J.M."/>
        </authorList>
    </citation>
    <scope>NUCLEOTIDE SEQUENCE</scope>
    <source>
        <tissue evidence="8">Salivary gland</tissue>
    </source>
</reference>
<evidence type="ECO:0000256" key="2">
    <source>
        <dbReference type="ARBA" id="ARBA00022525"/>
    </source>
</evidence>
<dbReference type="Gene3D" id="2.30.130.100">
    <property type="match status" value="1"/>
</dbReference>
<dbReference type="GO" id="GO:0005576">
    <property type="term" value="C:extracellular region"/>
    <property type="evidence" value="ECO:0007669"/>
    <property type="project" value="UniProtKB-SubCell"/>
</dbReference>
<feature type="signal peptide" evidence="7">
    <location>
        <begin position="1"/>
        <end position="17"/>
    </location>
</feature>
<keyword evidence="3 6" id="KW-0732">Signal</keyword>
<evidence type="ECO:0000256" key="3">
    <source>
        <dbReference type="ARBA" id="ARBA00022729"/>
    </source>
</evidence>
<evidence type="ECO:0000256" key="6">
    <source>
        <dbReference type="RuleBase" id="RU369006"/>
    </source>
</evidence>
<accession>A0A0C9S4F7</accession>
<dbReference type="Pfam" id="PF19429">
    <property type="entry name" value="EVA_Class_A"/>
    <property type="match status" value="1"/>
</dbReference>
<comment type="subcellular location">
    <subcellularLocation>
        <location evidence="1 6">Secreted</location>
    </subcellularLocation>
</comment>
<comment type="function">
    <text evidence="6">Salivary chemokine-binding protein which binds to host chemokines.</text>
</comment>
<dbReference type="EMBL" id="GBZX01000606">
    <property type="protein sequence ID" value="JAG92134.1"/>
    <property type="molecule type" value="mRNA"/>
</dbReference>
<keyword evidence="5 6" id="KW-0325">Glycoprotein</keyword>
<proteinExistence type="evidence at transcript level"/>
<evidence type="ECO:0000256" key="7">
    <source>
        <dbReference type="SAM" id="SignalP"/>
    </source>
</evidence>
<feature type="chain" id="PRO_5002203263" description="Evasin" evidence="7">
    <location>
        <begin position="18"/>
        <end position="138"/>
    </location>
</feature>
<keyword evidence="4 6" id="KW-1015">Disulfide bond</keyword>
<dbReference type="GO" id="GO:0019957">
    <property type="term" value="F:C-C chemokine binding"/>
    <property type="evidence" value="ECO:0007669"/>
    <property type="project" value="InterPro"/>
</dbReference>
<evidence type="ECO:0000256" key="5">
    <source>
        <dbReference type="ARBA" id="ARBA00023180"/>
    </source>
</evidence>
<evidence type="ECO:0000256" key="4">
    <source>
        <dbReference type="ARBA" id="ARBA00023157"/>
    </source>
</evidence>
<evidence type="ECO:0000256" key="1">
    <source>
        <dbReference type="ARBA" id="ARBA00004613"/>
    </source>
</evidence>
<dbReference type="InterPro" id="IPR045797">
    <property type="entry name" value="EVA_Class_A"/>
</dbReference>
<protein>
    <recommendedName>
        <fullName evidence="6">Evasin</fullName>
    </recommendedName>
</protein>